<dbReference type="RefSeq" id="WP_035870253.1">
    <property type="nucleotide sequence ID" value="NZ_KK853997.1"/>
</dbReference>
<dbReference type="AlphaFoldDB" id="A0A066YGN3"/>
<dbReference type="PATRIC" id="fig|1348663.4.peg.7368"/>
<gene>
    <name evidence="1" type="ORF">KCH_76190</name>
</gene>
<sequence>MEQLPDSVDLDIFERRIGAALRTIRQVRGCSLHGALDVFTERYEVLRREQPDRFRLTREEYSEGVYT</sequence>
<dbReference type="Proteomes" id="UP000027178">
    <property type="component" value="Unassembled WGS sequence"/>
</dbReference>
<evidence type="ECO:0000313" key="2">
    <source>
        <dbReference type="Proteomes" id="UP000027178"/>
    </source>
</evidence>
<dbReference type="OrthoDB" id="4566307at2"/>
<comment type="caution">
    <text evidence="1">The sequence shown here is derived from an EMBL/GenBank/DDBJ whole genome shotgun (WGS) entry which is preliminary data.</text>
</comment>
<keyword evidence="2" id="KW-1185">Reference proteome</keyword>
<accession>A0A066YGN3</accession>
<dbReference type="EMBL" id="JNBY01000168">
    <property type="protein sequence ID" value="KDN80643.1"/>
    <property type="molecule type" value="Genomic_DNA"/>
</dbReference>
<name>A0A066YGN3_9ACTN</name>
<dbReference type="eggNOG" id="ENOG5031U01">
    <property type="taxonomic scope" value="Bacteria"/>
</dbReference>
<organism evidence="1 2">
    <name type="scientific">Kitasatospora cheerisanensis KCTC 2395</name>
    <dbReference type="NCBI Taxonomy" id="1348663"/>
    <lineage>
        <taxon>Bacteria</taxon>
        <taxon>Bacillati</taxon>
        <taxon>Actinomycetota</taxon>
        <taxon>Actinomycetes</taxon>
        <taxon>Kitasatosporales</taxon>
        <taxon>Streptomycetaceae</taxon>
        <taxon>Kitasatospora</taxon>
    </lineage>
</organism>
<protein>
    <submittedName>
        <fullName evidence="1">Uncharacterized protein</fullName>
    </submittedName>
</protein>
<reference evidence="1 2" key="1">
    <citation type="submission" date="2014-05" db="EMBL/GenBank/DDBJ databases">
        <title>Draft Genome Sequence of Kitasatospora cheerisanensis KCTC 2395.</title>
        <authorList>
            <person name="Nam D.H."/>
        </authorList>
    </citation>
    <scope>NUCLEOTIDE SEQUENCE [LARGE SCALE GENOMIC DNA]</scope>
    <source>
        <strain evidence="1 2">KCTC 2395</strain>
    </source>
</reference>
<proteinExistence type="predicted"/>
<dbReference type="HOGENOM" id="CLU_2774188_0_0_11"/>
<evidence type="ECO:0000313" key="1">
    <source>
        <dbReference type="EMBL" id="KDN80643.1"/>
    </source>
</evidence>